<dbReference type="KEGG" id="gry:D7I44_17850"/>
<keyword evidence="1" id="KW-0812">Transmembrane</keyword>
<feature type="transmembrane region" description="Helical" evidence="1">
    <location>
        <begin position="25"/>
        <end position="52"/>
    </location>
</feature>
<name>A0A387C4M9_9MICO</name>
<dbReference type="Gene3D" id="3.40.50.300">
    <property type="entry name" value="P-loop containing nucleotide triphosphate hydrolases"/>
    <property type="match status" value="1"/>
</dbReference>
<dbReference type="PANTHER" id="PTHR30121:SF6">
    <property type="entry name" value="SLR6007 PROTEIN"/>
    <property type="match status" value="1"/>
</dbReference>
<dbReference type="Proteomes" id="UP000275069">
    <property type="component" value="Plasmid unnamed1"/>
</dbReference>
<keyword evidence="3" id="KW-1185">Reference proteome</keyword>
<gene>
    <name evidence="2" type="ORF">D7I44_17850</name>
</gene>
<keyword evidence="1" id="KW-0472">Membrane</keyword>
<evidence type="ECO:0000256" key="1">
    <source>
        <dbReference type="SAM" id="Phobius"/>
    </source>
</evidence>
<feature type="transmembrane region" description="Helical" evidence="1">
    <location>
        <begin position="119"/>
        <end position="139"/>
    </location>
</feature>
<sequence length="762" mass="82618">MSQTQQPAQQQYQQSDGLVEILAKAAGIVVLFAAVLVFLAPLVAPFIAWAMVGAQLGVKARYWVTIRYAAVVHAVAVAIVLALLVWEAVQLAAWFPAHAHAFFAQPFGHWAPQALGHTIPWLIANLIAGLLLVPAALSWKRRQLANVVYRRQLNDQSLQELMDTARIRAMDHVTARRMGAKLDPATGQIVGRRRRLMQAPWPVGRGQYAMGLVTRPTVRAWRELWADRQRVRDWVTRNGRYFLLPHKAGAARALLLAEAGTGKTTLLAAMIVTAVQRGWPLVFIDAKGAVADAENMAELVRGSGASVRVGAPFNPFQGDAGQISSKLLGLIGQNTGEGRVYTNEVRGALAAIQGKTPVRSVDELRTRLLNPAPYTRNDADLAMVENVVRERPVQTAGERVWAALGPVLRELEDVISPDGWSFDEPGADVVIVPVTPSNEAQTRLGNLVLADLRRFMGTRLSRRDTSPMLVIVDEFAQLVTESDDPSTTAAQMFETARSAEMGLVLATQSVDGLSNDEARRSRALAAGAALLVGRAKDPENAAKYAGTSMQLEASAEAHGEELRSGRVQHTWNMHPNDVRVASDGTFWIIQGGRWARVRAMTARPATRLAAAATTAATAVVAPAVVDERSAASSSSVDSYVSMPLERLMPAEAAQAAPTPPAPATPDAEIVGLLFELQETAPGQWQAIAWPATAAEVLDDEANPETATWSTAAQPPLVPAGRWEDEWQPGRFAHWGHADHFLPPEWAAAMDELLERAKARYQL</sequence>
<keyword evidence="2" id="KW-0614">Plasmid</keyword>
<proteinExistence type="predicted"/>
<dbReference type="EMBL" id="CP032625">
    <property type="protein sequence ID" value="AYG05541.1"/>
    <property type="molecule type" value="Genomic_DNA"/>
</dbReference>
<dbReference type="PANTHER" id="PTHR30121">
    <property type="entry name" value="UNCHARACTERIZED PROTEIN YJGR-RELATED"/>
    <property type="match status" value="1"/>
</dbReference>
<dbReference type="InterPro" id="IPR027417">
    <property type="entry name" value="P-loop_NTPase"/>
</dbReference>
<dbReference type="SUPFAM" id="SSF52540">
    <property type="entry name" value="P-loop containing nucleoside triphosphate hydrolases"/>
    <property type="match status" value="1"/>
</dbReference>
<dbReference type="AlphaFoldDB" id="A0A387C4M9"/>
<dbReference type="RefSeq" id="WP_120791069.1">
    <property type="nucleotide sequence ID" value="NZ_CP032625.1"/>
</dbReference>
<dbReference type="OrthoDB" id="4496909at2"/>
<reference evidence="2 3" key="1">
    <citation type="submission" date="2018-09" db="EMBL/GenBank/DDBJ databases">
        <title>Genome sequencing of strain 2DFW10M-5.</title>
        <authorList>
            <person name="Heo J."/>
            <person name="Kim S.-J."/>
            <person name="Kwon S.-W."/>
        </authorList>
    </citation>
    <scope>NUCLEOTIDE SEQUENCE [LARGE SCALE GENOMIC DNA]</scope>
    <source>
        <strain evidence="2 3">2DFW10M-5</strain>
        <plasmid evidence="2 3">unnamed1</plasmid>
    </source>
</reference>
<feature type="transmembrane region" description="Helical" evidence="1">
    <location>
        <begin position="64"/>
        <end position="86"/>
    </location>
</feature>
<protein>
    <submittedName>
        <fullName evidence="2">Uncharacterized protein</fullName>
    </submittedName>
</protein>
<keyword evidence="1" id="KW-1133">Transmembrane helix</keyword>
<geneLocation type="plasmid" evidence="2 3">
    <name>unnamed1</name>
</geneLocation>
<evidence type="ECO:0000313" key="3">
    <source>
        <dbReference type="Proteomes" id="UP000275069"/>
    </source>
</evidence>
<accession>A0A387C4M9</accession>
<organism evidence="2 3">
    <name type="scientific">Gryllotalpicola protaetiae</name>
    <dbReference type="NCBI Taxonomy" id="2419771"/>
    <lineage>
        <taxon>Bacteria</taxon>
        <taxon>Bacillati</taxon>
        <taxon>Actinomycetota</taxon>
        <taxon>Actinomycetes</taxon>
        <taxon>Micrococcales</taxon>
        <taxon>Microbacteriaceae</taxon>
        <taxon>Gryllotalpicola</taxon>
    </lineage>
</organism>
<evidence type="ECO:0000313" key="2">
    <source>
        <dbReference type="EMBL" id="AYG05541.1"/>
    </source>
</evidence>
<dbReference type="InterPro" id="IPR051162">
    <property type="entry name" value="T4SS_component"/>
</dbReference>